<proteinExistence type="inferred from homology"/>
<dbReference type="Proteomes" id="UP000788426">
    <property type="component" value="Unassembled WGS sequence"/>
</dbReference>
<reference evidence="5 6" key="1">
    <citation type="submission" date="2021-07" db="EMBL/GenBank/DDBJ databases">
        <title>Genomic diversity and antimicrobial resistance of Prevotella spp. isolated from chronic lung disease airways.</title>
        <authorList>
            <person name="Webb K.A."/>
            <person name="Olagoke O.S."/>
            <person name="Baird T."/>
            <person name="Neill J."/>
            <person name="Pham A."/>
            <person name="Wells T.J."/>
            <person name="Ramsay K.A."/>
            <person name="Bell S.C."/>
            <person name="Sarovich D.S."/>
            <person name="Price E.P."/>
        </authorList>
    </citation>
    <scope>NUCLEOTIDE SEQUENCE [LARGE SCALE GENOMIC DNA]</scope>
    <source>
        <strain evidence="5 6">SCHI0011.S.12</strain>
    </source>
</reference>
<comment type="similarity">
    <text evidence="1">Belongs to the glycosyltransferase 2 family.</text>
</comment>
<keyword evidence="6" id="KW-1185">Reference proteome</keyword>
<evidence type="ECO:0000313" key="6">
    <source>
        <dbReference type="Proteomes" id="UP000788426"/>
    </source>
</evidence>
<sequence>MKVAVVILNWNGREMLERYLPQVMQYSSSDAEVFVADNASTDNSVEFVSQHFPTCKLIQLDKNYGFAGGYNKALEQVKADYYVLLNSDVEVTHEWLVPLIEFMDSHQHVAACQPKLLSVVDKDSFEYAGACGGFIDKYGYPFCRGRVFDTIEQDLGQYNNVMPIFWATGACLMVRSECYWEVGGLDDSFFAHNEEIDFCWQLHLLGHDIYCVPDSVVYHLGGGTLPKSNPRKTYLNFRNNLAMLYKNLPEDELKPIMRTRFVLDYIAAFKLLLSEGGWKDFQAVVKARRDFKQMIPQLTAKRKHIQANVVQKTIKERMSFFLLWQYYAKKRKLFSQLETIED</sequence>
<feature type="domain" description="Glycosyltransferase 2-like" evidence="4">
    <location>
        <begin position="5"/>
        <end position="113"/>
    </location>
</feature>
<name>A0ABS6YCT5_9BACT</name>
<organism evidence="5 6">
    <name type="scientific">Hoylesella nanceiensis</name>
    <dbReference type="NCBI Taxonomy" id="425941"/>
    <lineage>
        <taxon>Bacteria</taxon>
        <taxon>Pseudomonadati</taxon>
        <taxon>Bacteroidota</taxon>
        <taxon>Bacteroidia</taxon>
        <taxon>Bacteroidales</taxon>
        <taxon>Prevotellaceae</taxon>
        <taxon>Hoylesella</taxon>
    </lineage>
</organism>
<accession>A0ABS6YCT5</accession>
<gene>
    <name evidence="5" type="ORF">KZO38_02005</name>
</gene>
<dbReference type="PANTHER" id="PTHR43179">
    <property type="entry name" value="RHAMNOSYLTRANSFERASE WBBL"/>
    <property type="match status" value="1"/>
</dbReference>
<evidence type="ECO:0000256" key="2">
    <source>
        <dbReference type="ARBA" id="ARBA00022676"/>
    </source>
</evidence>
<dbReference type="CDD" id="cd04186">
    <property type="entry name" value="GT_2_like_c"/>
    <property type="match status" value="1"/>
</dbReference>
<keyword evidence="3" id="KW-0808">Transferase</keyword>
<dbReference type="PANTHER" id="PTHR43179:SF12">
    <property type="entry name" value="GALACTOFURANOSYLTRANSFERASE GLFT2"/>
    <property type="match status" value="1"/>
</dbReference>
<dbReference type="Pfam" id="PF00535">
    <property type="entry name" value="Glycos_transf_2"/>
    <property type="match status" value="1"/>
</dbReference>
<evidence type="ECO:0000313" key="5">
    <source>
        <dbReference type="EMBL" id="MBW4768544.1"/>
    </source>
</evidence>
<comment type="caution">
    <text evidence="5">The sequence shown here is derived from an EMBL/GenBank/DDBJ whole genome shotgun (WGS) entry which is preliminary data.</text>
</comment>
<evidence type="ECO:0000259" key="4">
    <source>
        <dbReference type="Pfam" id="PF00535"/>
    </source>
</evidence>
<dbReference type="RefSeq" id="WP_219479407.1">
    <property type="nucleotide sequence ID" value="NZ_JAHXCT010000001.1"/>
</dbReference>
<evidence type="ECO:0000256" key="1">
    <source>
        <dbReference type="ARBA" id="ARBA00006739"/>
    </source>
</evidence>
<protein>
    <submittedName>
        <fullName evidence="5">Glycosyltransferase family 2 protein</fullName>
    </submittedName>
</protein>
<evidence type="ECO:0000256" key="3">
    <source>
        <dbReference type="ARBA" id="ARBA00022679"/>
    </source>
</evidence>
<keyword evidence="2" id="KW-0328">Glycosyltransferase</keyword>
<dbReference type="EMBL" id="JAHXCT010000001">
    <property type="protein sequence ID" value="MBW4768544.1"/>
    <property type="molecule type" value="Genomic_DNA"/>
</dbReference>
<dbReference type="InterPro" id="IPR001173">
    <property type="entry name" value="Glyco_trans_2-like"/>
</dbReference>